<organism evidence="7 8">
    <name type="scientific">Marinobacterium sediminicola</name>
    <dbReference type="NCBI Taxonomy" id="518898"/>
    <lineage>
        <taxon>Bacteria</taxon>
        <taxon>Pseudomonadati</taxon>
        <taxon>Pseudomonadota</taxon>
        <taxon>Gammaproteobacteria</taxon>
        <taxon>Oceanospirillales</taxon>
        <taxon>Oceanospirillaceae</taxon>
        <taxon>Marinobacterium</taxon>
    </lineage>
</organism>
<feature type="transmembrane region" description="Helical" evidence="5">
    <location>
        <begin position="194"/>
        <end position="213"/>
    </location>
</feature>
<dbReference type="Gene3D" id="1.20.1420.30">
    <property type="entry name" value="NCX, central ion-binding region"/>
    <property type="match status" value="2"/>
</dbReference>
<dbReference type="InterPro" id="IPR004481">
    <property type="entry name" value="K/Na/Ca-exchanger"/>
</dbReference>
<evidence type="ECO:0000256" key="1">
    <source>
        <dbReference type="ARBA" id="ARBA00004141"/>
    </source>
</evidence>
<feature type="transmembrane region" description="Helical" evidence="5">
    <location>
        <begin position="255"/>
        <end position="276"/>
    </location>
</feature>
<keyword evidence="3 5" id="KW-1133">Transmembrane helix</keyword>
<dbReference type="RefSeq" id="WP_239039919.1">
    <property type="nucleotide sequence ID" value="NZ_BAAAEY010000004.1"/>
</dbReference>
<accession>A0ABY1S0S3</accession>
<comment type="caution">
    <text evidence="7">The sequence shown here is derived from an EMBL/GenBank/DDBJ whole genome shotgun (WGS) entry which is preliminary data.</text>
</comment>
<dbReference type="InterPro" id="IPR044880">
    <property type="entry name" value="NCX_ion-bd_dom_sf"/>
</dbReference>
<gene>
    <name evidence="7" type="ORF">SAMN04487964_108114</name>
</gene>
<feature type="transmembrane region" description="Helical" evidence="5">
    <location>
        <begin position="296"/>
        <end position="314"/>
    </location>
</feature>
<feature type="transmembrane region" description="Helical" evidence="5">
    <location>
        <begin position="6"/>
        <end position="28"/>
    </location>
</feature>
<evidence type="ECO:0000256" key="3">
    <source>
        <dbReference type="ARBA" id="ARBA00022989"/>
    </source>
</evidence>
<feature type="transmembrane region" description="Helical" evidence="5">
    <location>
        <begin position="225"/>
        <end position="248"/>
    </location>
</feature>
<dbReference type="EMBL" id="FXWV01000008">
    <property type="protein sequence ID" value="SMR74829.1"/>
    <property type="molecule type" value="Genomic_DNA"/>
</dbReference>
<keyword evidence="8" id="KW-1185">Reference proteome</keyword>
<dbReference type="PANTHER" id="PTHR10846">
    <property type="entry name" value="SODIUM/POTASSIUM/CALCIUM EXCHANGER"/>
    <property type="match status" value="1"/>
</dbReference>
<keyword evidence="4 5" id="KW-0472">Membrane</keyword>
<reference evidence="7 8" key="1">
    <citation type="submission" date="2017-05" db="EMBL/GenBank/DDBJ databases">
        <authorList>
            <person name="Varghese N."/>
            <person name="Submissions S."/>
        </authorList>
    </citation>
    <scope>NUCLEOTIDE SEQUENCE [LARGE SCALE GENOMIC DNA]</scope>
    <source>
        <strain evidence="7 8">CGMCC 1.7287</strain>
    </source>
</reference>
<feature type="transmembrane region" description="Helical" evidence="5">
    <location>
        <begin position="139"/>
        <end position="160"/>
    </location>
</feature>
<proteinExistence type="predicted"/>
<feature type="transmembrane region" description="Helical" evidence="5">
    <location>
        <begin position="40"/>
        <end position="62"/>
    </location>
</feature>
<feature type="transmembrane region" description="Helical" evidence="5">
    <location>
        <begin position="82"/>
        <end position="102"/>
    </location>
</feature>
<evidence type="ECO:0000313" key="7">
    <source>
        <dbReference type="EMBL" id="SMR74829.1"/>
    </source>
</evidence>
<evidence type="ECO:0000256" key="5">
    <source>
        <dbReference type="SAM" id="Phobius"/>
    </source>
</evidence>
<dbReference type="PANTHER" id="PTHR10846:SF8">
    <property type="entry name" value="INNER MEMBRANE PROTEIN YRBG"/>
    <property type="match status" value="1"/>
</dbReference>
<feature type="transmembrane region" description="Helical" evidence="5">
    <location>
        <begin position="323"/>
        <end position="344"/>
    </location>
</feature>
<evidence type="ECO:0000256" key="2">
    <source>
        <dbReference type="ARBA" id="ARBA00022692"/>
    </source>
</evidence>
<feature type="transmembrane region" description="Helical" evidence="5">
    <location>
        <begin position="114"/>
        <end position="133"/>
    </location>
</feature>
<evidence type="ECO:0000313" key="8">
    <source>
        <dbReference type="Proteomes" id="UP001159257"/>
    </source>
</evidence>
<comment type="subcellular location">
    <subcellularLocation>
        <location evidence="1">Membrane</location>
        <topology evidence="1">Multi-pass membrane protein</topology>
    </subcellularLocation>
</comment>
<feature type="domain" description="Sodium/calcium exchanger membrane region" evidence="6">
    <location>
        <begin position="195"/>
        <end position="340"/>
    </location>
</feature>
<protein>
    <submittedName>
        <fullName evidence="7">Cation:H+ antiporter</fullName>
    </submittedName>
</protein>
<name>A0ABY1S0S3_9GAMM</name>
<evidence type="ECO:0000259" key="6">
    <source>
        <dbReference type="Pfam" id="PF01699"/>
    </source>
</evidence>
<dbReference type="Pfam" id="PF01699">
    <property type="entry name" value="Na_Ca_ex"/>
    <property type="match status" value="2"/>
</dbReference>
<dbReference type="Proteomes" id="UP001159257">
    <property type="component" value="Unassembled WGS sequence"/>
</dbReference>
<sequence length="345" mass="35990">MNGPDNWPLALIILAFAAVAAIIGVAGIKMTKTARDLAQATGLGQALMGAVFIGASTSLSGITTSVTAAAEGYAQLAVSNGLGGIAAQTVFLALADIVYRRANLEHAAASAENLFMSAFLLTLLAIHALALSLPSASLFSVHPASFILVAAYVFGVHLLARTHDMPMWLPRKTRDTPAEPVGRRSRGRLQIGRLWLHFVGYAMVVALAGWSLAELAVPLGAKTGLSHGVVGGIFTAVSTSIPELVVAITAVRMGALNLAVGDIIGGNAFDTLFVAASDFAYRDGPIYAAISSAEQFWLANAMLMTGVLLMGLIYRQRHGPGNIGLESVILLVLYFGGVAVLSLWH</sequence>
<dbReference type="InterPro" id="IPR004837">
    <property type="entry name" value="NaCa_Exmemb"/>
</dbReference>
<evidence type="ECO:0000256" key="4">
    <source>
        <dbReference type="ARBA" id="ARBA00023136"/>
    </source>
</evidence>
<keyword evidence="2 5" id="KW-0812">Transmembrane</keyword>
<feature type="domain" description="Sodium/calcium exchanger membrane region" evidence="6">
    <location>
        <begin position="13"/>
        <end position="154"/>
    </location>
</feature>